<protein>
    <recommendedName>
        <fullName evidence="5">C3H1-type domain-containing protein</fullName>
    </recommendedName>
</protein>
<dbReference type="Pfam" id="PF00642">
    <property type="entry name" value="zf-CCCH"/>
    <property type="match status" value="1"/>
</dbReference>
<dbReference type="InterPro" id="IPR039971">
    <property type="entry name" value="CWC24-like"/>
</dbReference>
<dbReference type="eggNOG" id="KOG1813">
    <property type="taxonomic scope" value="Eukaryota"/>
</dbReference>
<reference evidence="7" key="1">
    <citation type="journal article" date="2011" name="Nat. Genet.">
        <title>The Arabidopsis lyrata genome sequence and the basis of rapid genome size change.</title>
        <authorList>
            <person name="Hu T.T."/>
            <person name="Pattyn P."/>
            <person name="Bakker E.G."/>
            <person name="Cao J."/>
            <person name="Cheng J.-F."/>
            <person name="Clark R.M."/>
            <person name="Fahlgren N."/>
            <person name="Fawcett J.A."/>
            <person name="Grimwood J."/>
            <person name="Gundlach H."/>
            <person name="Haberer G."/>
            <person name="Hollister J.D."/>
            <person name="Ossowski S."/>
            <person name="Ottilar R.P."/>
            <person name="Salamov A.A."/>
            <person name="Schneeberger K."/>
            <person name="Spannagl M."/>
            <person name="Wang X."/>
            <person name="Yang L."/>
            <person name="Nasrallah M.E."/>
            <person name="Bergelson J."/>
            <person name="Carrington J.C."/>
            <person name="Gaut B.S."/>
            <person name="Schmutz J."/>
            <person name="Mayer K.F.X."/>
            <person name="Van de Peer Y."/>
            <person name="Grigoriev I.V."/>
            <person name="Nordborg M."/>
            <person name="Weigel D."/>
            <person name="Guo Y.-L."/>
        </authorList>
    </citation>
    <scope>NUCLEOTIDE SEQUENCE [LARGE SCALE GENOMIC DNA]</scope>
    <source>
        <strain evidence="7">cv. MN47</strain>
    </source>
</reference>
<feature type="domain" description="C3H1-type" evidence="5">
    <location>
        <begin position="13"/>
        <end position="41"/>
    </location>
</feature>
<evidence type="ECO:0000256" key="1">
    <source>
        <dbReference type="ARBA" id="ARBA00022723"/>
    </source>
</evidence>
<dbReference type="PANTHER" id="PTHR12930">
    <property type="entry name" value="ZINC FINGER PROTEIN 183"/>
    <property type="match status" value="1"/>
</dbReference>
<keyword evidence="1 4" id="KW-0479">Metal-binding</keyword>
<dbReference type="PROSITE" id="PS50103">
    <property type="entry name" value="ZF_C3H1"/>
    <property type="match status" value="1"/>
</dbReference>
<name>D7MX78_ARALL</name>
<dbReference type="EMBL" id="GL348931">
    <property type="protein sequence ID" value="EFH38854.1"/>
    <property type="molecule type" value="Genomic_DNA"/>
</dbReference>
<dbReference type="Proteomes" id="UP000008694">
    <property type="component" value="Unassembled WGS sequence"/>
</dbReference>
<dbReference type="AlphaFoldDB" id="D7MX78"/>
<proteinExistence type="predicted"/>
<dbReference type="InterPro" id="IPR036855">
    <property type="entry name" value="Znf_CCCH_sf"/>
</dbReference>
<dbReference type="GO" id="GO:0008270">
    <property type="term" value="F:zinc ion binding"/>
    <property type="evidence" value="ECO:0007669"/>
    <property type="project" value="UniProtKB-KW"/>
</dbReference>
<dbReference type="PANTHER" id="PTHR12930:SF0">
    <property type="entry name" value="RING FINGER PROTEIN 113B"/>
    <property type="match status" value="1"/>
</dbReference>
<evidence type="ECO:0000256" key="3">
    <source>
        <dbReference type="ARBA" id="ARBA00022833"/>
    </source>
</evidence>
<keyword evidence="7" id="KW-1185">Reference proteome</keyword>
<sequence length="78" mass="9397">MLDADEEDAEFQKAKPDICKDYKETGYCRYRDSCKFLHDHRDYKPGWQIEKDCEEVEKVWKRNKAMGVEDEDDNDTDK</sequence>
<dbReference type="Gene3D" id="4.10.1000.10">
    <property type="entry name" value="Zinc finger, CCCH-type"/>
    <property type="match status" value="1"/>
</dbReference>
<keyword evidence="2 4" id="KW-0863">Zinc-finger</keyword>
<gene>
    <name evidence="6" type="ORF">ARALYDRAFT_920502</name>
</gene>
<dbReference type="GO" id="GO:0005684">
    <property type="term" value="C:U2-type spliceosomal complex"/>
    <property type="evidence" value="ECO:0007669"/>
    <property type="project" value="TreeGrafter"/>
</dbReference>
<evidence type="ECO:0000256" key="4">
    <source>
        <dbReference type="PROSITE-ProRule" id="PRU00723"/>
    </source>
</evidence>
<dbReference type="GO" id="GO:0034247">
    <property type="term" value="P:snoRNA splicing"/>
    <property type="evidence" value="ECO:0007669"/>
    <property type="project" value="TreeGrafter"/>
</dbReference>
<accession>D7MX78</accession>
<feature type="zinc finger region" description="C3H1-type" evidence="4">
    <location>
        <begin position="13"/>
        <end position="41"/>
    </location>
</feature>
<evidence type="ECO:0000313" key="6">
    <source>
        <dbReference type="EMBL" id="EFH38854.1"/>
    </source>
</evidence>
<dbReference type="SUPFAM" id="SSF90229">
    <property type="entry name" value="CCCH zinc finger"/>
    <property type="match status" value="1"/>
</dbReference>
<dbReference type="SMART" id="SM00356">
    <property type="entry name" value="ZnF_C3H1"/>
    <property type="match status" value="1"/>
</dbReference>
<evidence type="ECO:0000313" key="7">
    <source>
        <dbReference type="Proteomes" id="UP000008694"/>
    </source>
</evidence>
<keyword evidence="3 4" id="KW-0862">Zinc</keyword>
<dbReference type="STRING" id="81972.D7MX78"/>
<dbReference type="HOGENOM" id="CLU_2625357_0_0_1"/>
<evidence type="ECO:0000256" key="2">
    <source>
        <dbReference type="ARBA" id="ARBA00022771"/>
    </source>
</evidence>
<dbReference type="Gramene" id="scaffold_30000002.1">
    <property type="protein sequence ID" value="scaffold_30000002.1"/>
    <property type="gene ID" value="scaffold_30000002.1"/>
</dbReference>
<dbReference type="InterPro" id="IPR000571">
    <property type="entry name" value="Znf_CCCH"/>
</dbReference>
<evidence type="ECO:0000259" key="5">
    <source>
        <dbReference type="PROSITE" id="PS50103"/>
    </source>
</evidence>
<organism evidence="7">
    <name type="scientific">Arabidopsis lyrata subsp. lyrata</name>
    <name type="common">Lyre-leaved rock-cress</name>
    <dbReference type="NCBI Taxonomy" id="81972"/>
    <lineage>
        <taxon>Eukaryota</taxon>
        <taxon>Viridiplantae</taxon>
        <taxon>Streptophyta</taxon>
        <taxon>Embryophyta</taxon>
        <taxon>Tracheophyta</taxon>
        <taxon>Spermatophyta</taxon>
        <taxon>Magnoliopsida</taxon>
        <taxon>eudicotyledons</taxon>
        <taxon>Gunneridae</taxon>
        <taxon>Pentapetalae</taxon>
        <taxon>rosids</taxon>
        <taxon>malvids</taxon>
        <taxon>Brassicales</taxon>
        <taxon>Brassicaceae</taxon>
        <taxon>Camelineae</taxon>
        <taxon>Arabidopsis</taxon>
    </lineage>
</organism>